<evidence type="ECO:0000259" key="9">
    <source>
        <dbReference type="PROSITE" id="PS50850"/>
    </source>
</evidence>
<keyword evidence="4 8" id="KW-0812">Transmembrane</keyword>
<evidence type="ECO:0000256" key="6">
    <source>
        <dbReference type="ARBA" id="ARBA00022989"/>
    </source>
</evidence>
<evidence type="ECO:0000256" key="8">
    <source>
        <dbReference type="SAM" id="Phobius"/>
    </source>
</evidence>
<reference evidence="10" key="1">
    <citation type="submission" date="2020-08" db="EMBL/GenBank/DDBJ databases">
        <title>Genome public.</title>
        <authorList>
            <person name="Liu C."/>
            <person name="Sun Q."/>
        </authorList>
    </citation>
    <scope>NUCLEOTIDE SEQUENCE</scope>
    <source>
        <strain evidence="10">NSJ-24</strain>
    </source>
</reference>
<dbReference type="GO" id="GO:0005886">
    <property type="term" value="C:plasma membrane"/>
    <property type="evidence" value="ECO:0007669"/>
    <property type="project" value="UniProtKB-SubCell"/>
</dbReference>
<feature type="transmembrane region" description="Helical" evidence="8">
    <location>
        <begin position="185"/>
        <end position="204"/>
    </location>
</feature>
<evidence type="ECO:0000256" key="5">
    <source>
        <dbReference type="ARBA" id="ARBA00022847"/>
    </source>
</evidence>
<evidence type="ECO:0000313" key="10">
    <source>
        <dbReference type="EMBL" id="MBC8567529.1"/>
    </source>
</evidence>
<keyword evidence="3" id="KW-1003">Cell membrane</keyword>
<keyword evidence="6 8" id="KW-1133">Transmembrane helix</keyword>
<feature type="transmembrane region" description="Helical" evidence="8">
    <location>
        <begin position="12"/>
        <end position="34"/>
    </location>
</feature>
<gene>
    <name evidence="10" type="ORF">H8692_01980</name>
</gene>
<dbReference type="InterPro" id="IPR036259">
    <property type="entry name" value="MFS_trans_sf"/>
</dbReference>
<dbReference type="PROSITE" id="PS00872">
    <property type="entry name" value="NA_GALACTOSIDE_SYMP"/>
    <property type="match status" value="1"/>
</dbReference>
<dbReference type="GO" id="GO:0015293">
    <property type="term" value="F:symporter activity"/>
    <property type="evidence" value="ECO:0007669"/>
    <property type="project" value="UniProtKB-KW"/>
</dbReference>
<dbReference type="GO" id="GO:0006814">
    <property type="term" value="P:sodium ion transport"/>
    <property type="evidence" value="ECO:0007669"/>
    <property type="project" value="InterPro"/>
</dbReference>
<dbReference type="GO" id="GO:0008643">
    <property type="term" value="P:carbohydrate transport"/>
    <property type="evidence" value="ECO:0007669"/>
    <property type="project" value="InterPro"/>
</dbReference>
<accession>A0A926E869</accession>
<dbReference type="PANTHER" id="PTHR11328:SF24">
    <property type="entry name" value="MAJOR FACILITATOR SUPERFAMILY (MFS) PROFILE DOMAIN-CONTAINING PROTEIN"/>
    <property type="match status" value="1"/>
</dbReference>
<evidence type="ECO:0000313" key="11">
    <source>
        <dbReference type="Proteomes" id="UP000610862"/>
    </source>
</evidence>
<dbReference type="InterPro" id="IPR001927">
    <property type="entry name" value="Na/Gal_symport"/>
</dbReference>
<protein>
    <submittedName>
        <fullName evidence="10">MFS transporter</fullName>
    </submittedName>
</protein>
<dbReference type="EMBL" id="JACRTA010000001">
    <property type="protein sequence ID" value="MBC8567529.1"/>
    <property type="molecule type" value="Genomic_DNA"/>
</dbReference>
<feature type="transmembrane region" description="Helical" evidence="8">
    <location>
        <begin position="305"/>
        <end position="324"/>
    </location>
</feature>
<dbReference type="InterPro" id="IPR020846">
    <property type="entry name" value="MFS_dom"/>
</dbReference>
<comment type="caution">
    <text evidence="10">The sequence shown here is derived from an EMBL/GenBank/DDBJ whole genome shotgun (WGS) entry which is preliminary data.</text>
</comment>
<feature type="transmembrane region" description="Helical" evidence="8">
    <location>
        <begin position="83"/>
        <end position="104"/>
    </location>
</feature>
<keyword evidence="5" id="KW-0769">Symport</keyword>
<dbReference type="Pfam" id="PF13347">
    <property type="entry name" value="MFS_2"/>
    <property type="match status" value="1"/>
</dbReference>
<feature type="transmembrane region" description="Helical" evidence="8">
    <location>
        <begin position="152"/>
        <end position="173"/>
    </location>
</feature>
<dbReference type="RefSeq" id="WP_187524884.1">
    <property type="nucleotide sequence ID" value="NZ_JACRTA010000001.1"/>
</dbReference>
<feature type="transmembrane region" description="Helical" evidence="8">
    <location>
        <begin position="278"/>
        <end position="298"/>
    </location>
</feature>
<evidence type="ECO:0000256" key="2">
    <source>
        <dbReference type="ARBA" id="ARBA00022448"/>
    </source>
</evidence>
<feature type="transmembrane region" description="Helical" evidence="8">
    <location>
        <begin position="241"/>
        <end position="266"/>
    </location>
</feature>
<proteinExistence type="predicted"/>
<dbReference type="PANTHER" id="PTHR11328">
    <property type="entry name" value="MAJOR FACILITATOR SUPERFAMILY DOMAIN-CONTAINING PROTEIN"/>
    <property type="match status" value="1"/>
</dbReference>
<dbReference type="Gene3D" id="1.20.1250.20">
    <property type="entry name" value="MFS general substrate transporter like domains"/>
    <property type="match status" value="2"/>
</dbReference>
<evidence type="ECO:0000256" key="3">
    <source>
        <dbReference type="ARBA" id="ARBA00022475"/>
    </source>
</evidence>
<organism evidence="10 11">
    <name type="scientific">Lentihominibacter hominis</name>
    <dbReference type="NCBI Taxonomy" id="2763645"/>
    <lineage>
        <taxon>Bacteria</taxon>
        <taxon>Bacillati</taxon>
        <taxon>Bacillota</taxon>
        <taxon>Clostridia</taxon>
        <taxon>Peptostreptococcales</taxon>
        <taxon>Anaerovoracaceae</taxon>
        <taxon>Lentihominibacter</taxon>
    </lineage>
</organism>
<evidence type="ECO:0000256" key="1">
    <source>
        <dbReference type="ARBA" id="ARBA00004651"/>
    </source>
</evidence>
<dbReference type="NCBIfam" id="TIGR00792">
    <property type="entry name" value="gph"/>
    <property type="match status" value="1"/>
</dbReference>
<dbReference type="AlphaFoldDB" id="A0A926E869"/>
<keyword evidence="2" id="KW-0813">Transport</keyword>
<comment type="subcellular location">
    <subcellularLocation>
        <location evidence="1">Cell membrane</location>
        <topology evidence="1">Multi-pass membrane protein</topology>
    </subcellularLocation>
</comment>
<keyword evidence="11" id="KW-1185">Reference proteome</keyword>
<feature type="transmembrane region" description="Helical" evidence="8">
    <location>
        <begin position="40"/>
        <end position="62"/>
    </location>
</feature>
<dbReference type="SUPFAM" id="SSF103473">
    <property type="entry name" value="MFS general substrate transporter"/>
    <property type="match status" value="1"/>
</dbReference>
<dbReference type="Proteomes" id="UP000610862">
    <property type="component" value="Unassembled WGS sequence"/>
</dbReference>
<feature type="transmembrane region" description="Helical" evidence="8">
    <location>
        <begin position="373"/>
        <end position="395"/>
    </location>
</feature>
<name>A0A926E869_9FIRM</name>
<dbReference type="InterPro" id="IPR018043">
    <property type="entry name" value="Na/Gal_symport_CS"/>
</dbReference>
<dbReference type="PROSITE" id="PS50850">
    <property type="entry name" value="MFS"/>
    <property type="match status" value="1"/>
</dbReference>
<sequence>MNKTNKLSNKTIFGYAFGSLADAASYNFIVMYMLYFLTAIIGLSAGKAGIIISISTIASAVYGLCIGPMSDNTRSRYGRRRPYLVMGAVLLLIGMILLFRPFGFGESGAFVFYLAMLLVVWIGYGSFLTPYNALGPELTSDYDERTKLRTPAGIFNCIGNIIGISLPLTAVAFFAKRGATEGEAWSYFAIILAAACAIAILITWKSTKGKELPMEVLMQEEKERNPVKTYWQILKLKPFRWIIGFVAMFAIGYIVFQSGLIYYILFYAGMSEAQMSQAMFINIFVAMITTLVISALAMRINKKKAFTICFLLSAAGMIVLYFVGVTSFPMLLVLLAVFGIGNSSYWLLIYPLIYDLSEVYEYKYGKRKEGSLLSMLAFVFTLATALGTQVLTITMTMVGYDPALPVQSEGTVTGIANIVFGIPIATFILGALCCMAYPLSKKAYERLIVQLDKKRAGEETDDTGLERIL</sequence>
<feature type="transmembrane region" description="Helical" evidence="8">
    <location>
        <begin position="110"/>
        <end position="131"/>
    </location>
</feature>
<evidence type="ECO:0000256" key="4">
    <source>
        <dbReference type="ARBA" id="ARBA00022692"/>
    </source>
</evidence>
<evidence type="ECO:0000256" key="7">
    <source>
        <dbReference type="ARBA" id="ARBA00023136"/>
    </source>
</evidence>
<dbReference type="InterPro" id="IPR039672">
    <property type="entry name" value="MFS_2"/>
</dbReference>
<feature type="transmembrane region" description="Helical" evidence="8">
    <location>
        <begin position="330"/>
        <end position="353"/>
    </location>
</feature>
<feature type="domain" description="Major facilitator superfamily (MFS) profile" evidence="9">
    <location>
        <begin position="11"/>
        <end position="442"/>
    </location>
</feature>
<keyword evidence="7 8" id="KW-0472">Membrane</keyword>
<feature type="transmembrane region" description="Helical" evidence="8">
    <location>
        <begin position="415"/>
        <end position="437"/>
    </location>
</feature>